<sequence>MEKVIPFVPVGLLCALTRPDLSTAVSHFLVLAASRFCHSVVYLMPIPSAKTSFSATVQPCASLFVASHTLPFLQ</sequence>
<evidence type="ECO:0000256" key="1">
    <source>
        <dbReference type="ARBA" id="ARBA00004370"/>
    </source>
</evidence>
<name>A0AAY4AUC5_9TELE</name>
<evidence type="ECO:0000256" key="3">
    <source>
        <dbReference type="ARBA" id="ARBA00022989"/>
    </source>
</evidence>
<dbReference type="InterPro" id="IPR001129">
    <property type="entry name" value="Membr-assoc_MAPEG"/>
</dbReference>
<accession>A0AAY4AUC5</accession>
<keyword evidence="6" id="KW-1185">Reference proteome</keyword>
<dbReference type="Proteomes" id="UP000694580">
    <property type="component" value="Chromosome 15"/>
</dbReference>
<proteinExistence type="predicted"/>
<keyword evidence="4" id="KW-0472">Membrane</keyword>
<dbReference type="SUPFAM" id="SSF161084">
    <property type="entry name" value="MAPEG domain-like"/>
    <property type="match status" value="1"/>
</dbReference>
<evidence type="ECO:0000256" key="4">
    <source>
        <dbReference type="ARBA" id="ARBA00023136"/>
    </source>
</evidence>
<reference evidence="5 6" key="1">
    <citation type="submission" date="2020-06" db="EMBL/GenBank/DDBJ databases">
        <authorList>
            <consortium name="Wellcome Sanger Institute Data Sharing"/>
        </authorList>
    </citation>
    <scope>NUCLEOTIDE SEQUENCE [LARGE SCALE GENOMIC DNA]</scope>
</reference>
<protein>
    <recommendedName>
        <fullName evidence="7">Glutathione transferase</fullName>
    </recommendedName>
</protein>
<organism evidence="5 6">
    <name type="scientific">Denticeps clupeoides</name>
    <name type="common">denticle herring</name>
    <dbReference type="NCBI Taxonomy" id="299321"/>
    <lineage>
        <taxon>Eukaryota</taxon>
        <taxon>Metazoa</taxon>
        <taxon>Chordata</taxon>
        <taxon>Craniata</taxon>
        <taxon>Vertebrata</taxon>
        <taxon>Euteleostomi</taxon>
        <taxon>Actinopterygii</taxon>
        <taxon>Neopterygii</taxon>
        <taxon>Teleostei</taxon>
        <taxon>Clupei</taxon>
        <taxon>Clupeiformes</taxon>
        <taxon>Denticipitoidei</taxon>
        <taxon>Denticipitidae</taxon>
        <taxon>Denticeps</taxon>
    </lineage>
</organism>
<comment type="subcellular location">
    <subcellularLocation>
        <location evidence="1">Membrane</location>
    </subcellularLocation>
</comment>
<dbReference type="AlphaFoldDB" id="A0AAY4AUC5"/>
<reference evidence="5" key="3">
    <citation type="submission" date="2025-09" db="UniProtKB">
        <authorList>
            <consortium name="Ensembl"/>
        </authorList>
    </citation>
    <scope>IDENTIFICATION</scope>
</reference>
<keyword evidence="2" id="KW-0812">Transmembrane</keyword>
<evidence type="ECO:0000313" key="5">
    <source>
        <dbReference type="Ensembl" id="ENSDCDP00010012403.1"/>
    </source>
</evidence>
<dbReference type="GO" id="GO:0016020">
    <property type="term" value="C:membrane"/>
    <property type="evidence" value="ECO:0007669"/>
    <property type="project" value="UniProtKB-SubCell"/>
</dbReference>
<evidence type="ECO:0000256" key="2">
    <source>
        <dbReference type="ARBA" id="ARBA00022692"/>
    </source>
</evidence>
<keyword evidence="3" id="KW-1133">Transmembrane helix</keyword>
<evidence type="ECO:0000313" key="6">
    <source>
        <dbReference type="Proteomes" id="UP000694580"/>
    </source>
</evidence>
<reference evidence="5" key="2">
    <citation type="submission" date="2025-08" db="UniProtKB">
        <authorList>
            <consortium name="Ensembl"/>
        </authorList>
    </citation>
    <scope>IDENTIFICATION</scope>
</reference>
<dbReference type="Ensembl" id="ENSDCDT00010012999.1">
    <property type="protein sequence ID" value="ENSDCDP00010012403.1"/>
    <property type="gene ID" value="ENSDCDG00010005563.1"/>
</dbReference>
<dbReference type="Pfam" id="PF01124">
    <property type="entry name" value="MAPEG"/>
    <property type="match status" value="1"/>
</dbReference>
<dbReference type="InterPro" id="IPR023352">
    <property type="entry name" value="MAPEG-like_dom_sf"/>
</dbReference>
<dbReference type="Gene3D" id="1.20.120.550">
    <property type="entry name" value="Membrane associated eicosanoid/glutathione metabolism-like domain"/>
    <property type="match status" value="1"/>
</dbReference>
<evidence type="ECO:0008006" key="7">
    <source>
        <dbReference type="Google" id="ProtNLM"/>
    </source>
</evidence>